<keyword evidence="2" id="KW-1185">Reference proteome</keyword>
<dbReference type="GO" id="GO:0003700">
    <property type="term" value="F:DNA-binding transcription factor activity"/>
    <property type="evidence" value="ECO:0007669"/>
    <property type="project" value="InterPro"/>
</dbReference>
<evidence type="ECO:0000313" key="2">
    <source>
        <dbReference type="Proteomes" id="UP001154312"/>
    </source>
</evidence>
<protein>
    <submittedName>
        <fullName evidence="1">Uncharacterized protein</fullName>
    </submittedName>
</protein>
<proteinExistence type="predicted"/>
<name>A0A9X4H5M9_9FIRM</name>
<comment type="caution">
    <text evidence="1">The sequence shown here is derived from an EMBL/GenBank/DDBJ whole genome shotgun (WGS) entry which is preliminary data.</text>
</comment>
<reference evidence="1" key="1">
    <citation type="submission" date="2022-02" db="EMBL/GenBank/DDBJ databases">
        <authorList>
            <person name="Leng L."/>
        </authorList>
    </citation>
    <scope>NUCLEOTIDE SEQUENCE</scope>
    <source>
        <strain evidence="1">JI</strain>
    </source>
</reference>
<dbReference type="EMBL" id="JAKOAV010000007">
    <property type="protein sequence ID" value="MDF9407769.1"/>
    <property type="molecule type" value="Genomic_DNA"/>
</dbReference>
<organism evidence="1 2">
    <name type="scientific">Pelotomaculum isophthalicicum JI</name>
    <dbReference type="NCBI Taxonomy" id="947010"/>
    <lineage>
        <taxon>Bacteria</taxon>
        <taxon>Bacillati</taxon>
        <taxon>Bacillota</taxon>
        <taxon>Clostridia</taxon>
        <taxon>Eubacteriales</taxon>
        <taxon>Desulfotomaculaceae</taxon>
        <taxon>Pelotomaculum</taxon>
    </lineage>
</organism>
<sequence length="89" mass="10198">MRKITEEDVITYYLYLVLQECKNSYKGLELEDRISEGMSALLQAVRTYNMRIPVYPDSESGNIRTPFRKHPDSDSGGIRTPLVGCLILQ</sequence>
<dbReference type="Gene3D" id="1.10.1740.10">
    <property type="match status" value="1"/>
</dbReference>
<gene>
    <name evidence="1" type="ORF">L7E55_05250</name>
</gene>
<accession>A0A9X4H5M9</accession>
<dbReference type="InterPro" id="IPR013325">
    <property type="entry name" value="RNA_pol_sigma_r2"/>
</dbReference>
<dbReference type="Proteomes" id="UP001154312">
    <property type="component" value="Unassembled WGS sequence"/>
</dbReference>
<dbReference type="GO" id="GO:0006352">
    <property type="term" value="P:DNA-templated transcription initiation"/>
    <property type="evidence" value="ECO:0007669"/>
    <property type="project" value="InterPro"/>
</dbReference>
<evidence type="ECO:0000313" key="1">
    <source>
        <dbReference type="EMBL" id="MDF9407769.1"/>
    </source>
</evidence>
<dbReference type="RefSeq" id="WP_277443020.1">
    <property type="nucleotide sequence ID" value="NZ_JAKOAV010000007.1"/>
</dbReference>
<dbReference type="SUPFAM" id="SSF88946">
    <property type="entry name" value="Sigma2 domain of RNA polymerase sigma factors"/>
    <property type="match status" value="1"/>
</dbReference>
<dbReference type="AlphaFoldDB" id="A0A9X4H5M9"/>